<evidence type="ECO:0000313" key="1">
    <source>
        <dbReference type="EMBL" id="KAF7398808.1"/>
    </source>
</evidence>
<accession>A0A834N914</accession>
<reference evidence="1" key="1">
    <citation type="journal article" date="2020" name="G3 (Bethesda)">
        <title>High-Quality Assemblies for Three Invasive Social Wasps from the &lt;i&gt;Vespula&lt;/i&gt; Genus.</title>
        <authorList>
            <person name="Harrop T.W.R."/>
            <person name="Guhlin J."/>
            <person name="McLaughlin G.M."/>
            <person name="Permina E."/>
            <person name="Stockwell P."/>
            <person name="Gilligan J."/>
            <person name="Le Lec M.F."/>
            <person name="Gruber M.A.M."/>
            <person name="Quinn O."/>
            <person name="Lovegrove M."/>
            <person name="Duncan E.J."/>
            <person name="Remnant E.J."/>
            <person name="Van Eeckhoven J."/>
            <person name="Graham B."/>
            <person name="Knapp R.A."/>
            <person name="Langford K.W."/>
            <person name="Kronenberg Z."/>
            <person name="Press M.O."/>
            <person name="Eacker S.M."/>
            <person name="Wilson-Rankin E.E."/>
            <person name="Purcell J."/>
            <person name="Lester P.J."/>
            <person name="Dearden P.K."/>
        </authorList>
    </citation>
    <scope>NUCLEOTIDE SEQUENCE</scope>
    <source>
        <strain evidence="1">Marl-1</strain>
    </source>
</reference>
<dbReference type="EMBL" id="JACSEA010000006">
    <property type="protein sequence ID" value="KAF7398808.1"/>
    <property type="molecule type" value="Genomic_DNA"/>
</dbReference>
<dbReference type="AlphaFoldDB" id="A0A834N914"/>
<comment type="caution">
    <text evidence="1">The sequence shown here is derived from an EMBL/GenBank/DDBJ whole genome shotgun (WGS) entry which is preliminary data.</text>
</comment>
<dbReference type="Proteomes" id="UP000614350">
    <property type="component" value="Unassembled WGS sequence"/>
</dbReference>
<evidence type="ECO:0000313" key="2">
    <source>
        <dbReference type="Proteomes" id="UP000614350"/>
    </source>
</evidence>
<proteinExistence type="predicted"/>
<name>A0A834N914_VESVU</name>
<gene>
    <name evidence="1" type="ORF">HZH66_006705</name>
</gene>
<protein>
    <submittedName>
        <fullName evidence="1">Uncharacterized protein</fullName>
    </submittedName>
</protein>
<keyword evidence="2" id="KW-1185">Reference proteome</keyword>
<sequence length="111" mass="12707">MLFVLECTLKYNMLMCHEICRVQQTDPHRFNEEETAQDRVNLRRLKRVPTIPAAAHGNAFECITHGSRFLCVLATVIGTISTYLVPKVPAPRGFAILRTYPECHPQTKPKR</sequence>
<organism evidence="1 2">
    <name type="scientific">Vespula vulgaris</name>
    <name type="common">Yellow jacket</name>
    <name type="synonym">Wasp</name>
    <dbReference type="NCBI Taxonomy" id="7454"/>
    <lineage>
        <taxon>Eukaryota</taxon>
        <taxon>Metazoa</taxon>
        <taxon>Ecdysozoa</taxon>
        <taxon>Arthropoda</taxon>
        <taxon>Hexapoda</taxon>
        <taxon>Insecta</taxon>
        <taxon>Pterygota</taxon>
        <taxon>Neoptera</taxon>
        <taxon>Endopterygota</taxon>
        <taxon>Hymenoptera</taxon>
        <taxon>Apocrita</taxon>
        <taxon>Aculeata</taxon>
        <taxon>Vespoidea</taxon>
        <taxon>Vespidae</taxon>
        <taxon>Vespinae</taxon>
        <taxon>Vespula</taxon>
    </lineage>
</organism>